<name>A0A814S8F8_9BILA</name>
<sequence>MNRTNNNTHQAKKEMHQKHEHRHLLLTNASKNRHEQMNLSKQPNPQIVGIKYTSVIVRTRVQNNKSLDSKSHASSGGSQQPITPRKTFIDHPFFNVYSGMSYEEWTKTRDAFAAAYFKE</sequence>
<feature type="region of interest" description="Disordered" evidence="1">
    <location>
        <begin position="1"/>
        <end position="21"/>
    </location>
</feature>
<dbReference type="EMBL" id="CAJOBH010235321">
    <property type="protein sequence ID" value="CAF5088239.1"/>
    <property type="molecule type" value="Genomic_DNA"/>
</dbReference>
<dbReference type="Proteomes" id="UP000681720">
    <property type="component" value="Unassembled WGS sequence"/>
</dbReference>
<evidence type="ECO:0000313" key="4">
    <source>
        <dbReference type="EMBL" id="CAF4555349.1"/>
    </source>
</evidence>
<dbReference type="EMBL" id="CAJOBJ010093864">
    <property type="protein sequence ID" value="CAF4555349.1"/>
    <property type="molecule type" value="Genomic_DNA"/>
</dbReference>
<evidence type="ECO:0000313" key="3">
    <source>
        <dbReference type="EMBL" id="CAF1678370.1"/>
    </source>
</evidence>
<dbReference type="Proteomes" id="UP000663855">
    <property type="component" value="Unassembled WGS sequence"/>
</dbReference>
<reference evidence="2" key="1">
    <citation type="submission" date="2021-02" db="EMBL/GenBank/DDBJ databases">
        <authorList>
            <person name="Nowell W R."/>
        </authorList>
    </citation>
    <scope>NUCLEOTIDE SEQUENCE</scope>
</reference>
<dbReference type="EMBL" id="CAJNOW010020286">
    <property type="protein sequence ID" value="CAF1678370.1"/>
    <property type="molecule type" value="Genomic_DNA"/>
</dbReference>
<evidence type="ECO:0000313" key="6">
    <source>
        <dbReference type="Proteomes" id="UP000663855"/>
    </source>
</evidence>
<dbReference type="OrthoDB" id="10015885at2759"/>
<evidence type="ECO:0000313" key="2">
    <source>
        <dbReference type="EMBL" id="CAF1144692.1"/>
    </source>
</evidence>
<evidence type="ECO:0000313" key="5">
    <source>
        <dbReference type="EMBL" id="CAF5088239.1"/>
    </source>
</evidence>
<dbReference type="EMBL" id="CAJNOV010003525">
    <property type="protein sequence ID" value="CAF1144692.1"/>
    <property type="molecule type" value="Genomic_DNA"/>
</dbReference>
<dbReference type="Proteomes" id="UP000681967">
    <property type="component" value="Unassembled WGS sequence"/>
</dbReference>
<comment type="caution">
    <text evidence="2">The sequence shown here is derived from an EMBL/GenBank/DDBJ whole genome shotgun (WGS) entry which is preliminary data.</text>
</comment>
<gene>
    <name evidence="5" type="ORF">BYL167_LOCUS62799</name>
    <name evidence="2" type="ORF">CJN711_LOCUS9224</name>
    <name evidence="4" type="ORF">GIL414_LOCUS37022</name>
    <name evidence="3" type="ORF">KQP761_LOCUS35942</name>
</gene>
<dbReference type="AlphaFoldDB" id="A0A814S8F8"/>
<proteinExistence type="predicted"/>
<feature type="compositionally biased region" description="Polar residues" evidence="1">
    <location>
        <begin position="63"/>
        <end position="82"/>
    </location>
</feature>
<evidence type="ECO:0000256" key="1">
    <source>
        <dbReference type="SAM" id="MobiDB-lite"/>
    </source>
</evidence>
<dbReference type="Proteomes" id="UP000663834">
    <property type="component" value="Unassembled WGS sequence"/>
</dbReference>
<accession>A0A814S8F8</accession>
<feature type="region of interest" description="Disordered" evidence="1">
    <location>
        <begin position="63"/>
        <end position="86"/>
    </location>
</feature>
<organism evidence="2 6">
    <name type="scientific">Rotaria magnacalcarata</name>
    <dbReference type="NCBI Taxonomy" id="392030"/>
    <lineage>
        <taxon>Eukaryota</taxon>
        <taxon>Metazoa</taxon>
        <taxon>Spiralia</taxon>
        <taxon>Gnathifera</taxon>
        <taxon>Rotifera</taxon>
        <taxon>Eurotatoria</taxon>
        <taxon>Bdelloidea</taxon>
        <taxon>Philodinida</taxon>
        <taxon>Philodinidae</taxon>
        <taxon>Rotaria</taxon>
    </lineage>
</organism>
<protein>
    <submittedName>
        <fullName evidence="2">Uncharacterized protein</fullName>
    </submittedName>
</protein>